<name>A0A9D1DU34_9FIRM</name>
<comment type="caution">
    <text evidence="1">The sequence shown here is derived from an EMBL/GenBank/DDBJ whole genome shotgun (WGS) entry which is preliminary data.</text>
</comment>
<sequence length="116" mass="14347">MSNFVLENKIKEIDIITERVVLNINNKYKTTKNSIIDSNYKLLYYLYYTNTLERPKRIYIQRKMLVEVKLLDYYYYKLYTYKEISKDKYISISKKYITITKLIYGWIKSESRVKRY</sequence>
<evidence type="ECO:0000313" key="1">
    <source>
        <dbReference type="EMBL" id="HIR59036.1"/>
    </source>
</evidence>
<dbReference type="AlphaFoldDB" id="A0A9D1DU34"/>
<protein>
    <submittedName>
        <fullName evidence="1">Uncharacterized protein</fullName>
    </submittedName>
</protein>
<evidence type="ECO:0000313" key="2">
    <source>
        <dbReference type="Proteomes" id="UP000824232"/>
    </source>
</evidence>
<accession>A0A9D1DU34</accession>
<proteinExistence type="predicted"/>
<reference evidence="1" key="1">
    <citation type="submission" date="2020-10" db="EMBL/GenBank/DDBJ databases">
        <authorList>
            <person name="Gilroy R."/>
        </authorList>
    </citation>
    <scope>NUCLEOTIDE SEQUENCE</scope>
    <source>
        <strain evidence="1">CHK184-20233</strain>
    </source>
</reference>
<dbReference type="Proteomes" id="UP000824232">
    <property type="component" value="Unassembled WGS sequence"/>
</dbReference>
<dbReference type="Gene3D" id="1.20.1440.60">
    <property type="entry name" value="23S rRNA-intervening sequence"/>
    <property type="match status" value="1"/>
</dbReference>
<dbReference type="InterPro" id="IPR036583">
    <property type="entry name" value="23S_rRNA_IVS_sf"/>
</dbReference>
<gene>
    <name evidence="1" type="ORF">IAB38_03200</name>
</gene>
<reference evidence="1" key="2">
    <citation type="journal article" date="2021" name="PeerJ">
        <title>Extensive microbial diversity within the chicken gut microbiome revealed by metagenomics and culture.</title>
        <authorList>
            <person name="Gilroy R."/>
            <person name="Ravi A."/>
            <person name="Getino M."/>
            <person name="Pursley I."/>
            <person name="Horton D.L."/>
            <person name="Alikhan N.F."/>
            <person name="Baker D."/>
            <person name="Gharbi K."/>
            <person name="Hall N."/>
            <person name="Watson M."/>
            <person name="Adriaenssens E.M."/>
            <person name="Foster-Nyarko E."/>
            <person name="Jarju S."/>
            <person name="Secka A."/>
            <person name="Antonio M."/>
            <person name="Oren A."/>
            <person name="Chaudhuri R.R."/>
            <person name="La Ragione R."/>
            <person name="Hildebrand F."/>
            <person name="Pallen M.J."/>
        </authorList>
    </citation>
    <scope>NUCLEOTIDE SEQUENCE</scope>
    <source>
        <strain evidence="1">CHK184-20233</strain>
    </source>
</reference>
<dbReference type="EMBL" id="DVHC01000031">
    <property type="protein sequence ID" value="HIR59036.1"/>
    <property type="molecule type" value="Genomic_DNA"/>
</dbReference>
<organism evidence="1 2">
    <name type="scientific">Candidatus Onthousia excrementipullorum</name>
    <dbReference type="NCBI Taxonomy" id="2840884"/>
    <lineage>
        <taxon>Bacteria</taxon>
        <taxon>Bacillati</taxon>
        <taxon>Bacillota</taxon>
        <taxon>Bacilli</taxon>
        <taxon>Candidatus Onthousia</taxon>
    </lineage>
</organism>